<dbReference type="OrthoDB" id="9794954at2"/>
<feature type="region of interest" description="Disordered" evidence="5">
    <location>
        <begin position="104"/>
        <end position="126"/>
    </location>
</feature>
<keyword evidence="8" id="KW-1185">Reference proteome</keyword>
<dbReference type="PROSITE" id="PS00198">
    <property type="entry name" value="4FE4S_FER_1"/>
    <property type="match status" value="2"/>
</dbReference>
<feature type="domain" description="4Fe-4S ferredoxin-type" evidence="6">
    <location>
        <begin position="132"/>
        <end position="161"/>
    </location>
</feature>
<sequence length="206" mass="22757">MKFMDFTGFALKNLFSKPATKNYPAEPAVYPERSRGHIEIDIDNCIMCGMCQRKCPSGAIKVDRATRTWSIERMGCVQCENCVSGCPKKCLHIKPGYTEPSRTMTVDSYSQPIPEPPKAEKAEADSPALTSGKIENDMSKCILCGLCARKCPSSAITVDRNEKTWSINRDECVQCGACIDACLKFHSLSYAKDDGESGQVTYKKEA</sequence>
<evidence type="ECO:0000313" key="7">
    <source>
        <dbReference type="EMBL" id="SJZ59383.1"/>
    </source>
</evidence>
<reference evidence="8" key="1">
    <citation type="submission" date="2017-02" db="EMBL/GenBank/DDBJ databases">
        <authorList>
            <person name="Varghese N."/>
            <person name="Submissions S."/>
        </authorList>
    </citation>
    <scope>NUCLEOTIDE SEQUENCE [LARGE SCALE GENOMIC DNA]</scope>
    <source>
        <strain evidence="8">ATCC 51222</strain>
    </source>
</reference>
<gene>
    <name evidence="7" type="ORF">SAMN02745114_01048</name>
</gene>
<dbReference type="GO" id="GO:0046872">
    <property type="term" value="F:metal ion binding"/>
    <property type="evidence" value="ECO:0007669"/>
    <property type="project" value="UniProtKB-KW"/>
</dbReference>
<evidence type="ECO:0000256" key="3">
    <source>
        <dbReference type="ARBA" id="ARBA00023004"/>
    </source>
</evidence>
<dbReference type="EMBL" id="FUWW01000010">
    <property type="protein sequence ID" value="SJZ59383.1"/>
    <property type="molecule type" value="Genomic_DNA"/>
</dbReference>
<dbReference type="RefSeq" id="WP_143406734.1">
    <property type="nucleotide sequence ID" value="NZ_FUWW01000010.1"/>
</dbReference>
<evidence type="ECO:0000256" key="1">
    <source>
        <dbReference type="ARBA" id="ARBA00022485"/>
    </source>
</evidence>
<dbReference type="STRING" id="290054.SAMN02745114_01048"/>
<feature type="domain" description="4Fe-4S ferredoxin-type" evidence="6">
    <location>
        <begin position="67"/>
        <end position="96"/>
    </location>
</feature>
<evidence type="ECO:0000313" key="8">
    <source>
        <dbReference type="Proteomes" id="UP000190657"/>
    </source>
</evidence>
<keyword evidence="4" id="KW-0411">Iron-sulfur</keyword>
<evidence type="ECO:0000259" key="6">
    <source>
        <dbReference type="PROSITE" id="PS51379"/>
    </source>
</evidence>
<evidence type="ECO:0000256" key="5">
    <source>
        <dbReference type="SAM" id="MobiDB-lite"/>
    </source>
</evidence>
<dbReference type="AlphaFoldDB" id="A0A1T4LXA6"/>
<dbReference type="PANTHER" id="PTHR43687:SF1">
    <property type="entry name" value="FERREDOXIN III"/>
    <property type="match status" value="1"/>
</dbReference>
<dbReference type="InterPro" id="IPR050572">
    <property type="entry name" value="Fe-S_Ferredoxin"/>
</dbReference>
<dbReference type="Gene3D" id="3.30.70.20">
    <property type="match status" value="3"/>
</dbReference>
<dbReference type="Pfam" id="PF12838">
    <property type="entry name" value="Fer4_7"/>
    <property type="match status" value="2"/>
</dbReference>
<dbReference type="PROSITE" id="PS51379">
    <property type="entry name" value="4FE4S_FER_2"/>
    <property type="match status" value="4"/>
</dbReference>
<dbReference type="SUPFAM" id="SSF54862">
    <property type="entry name" value="4Fe-4S ferredoxins"/>
    <property type="match status" value="1"/>
</dbReference>
<keyword evidence="1" id="KW-0004">4Fe-4S</keyword>
<evidence type="ECO:0000256" key="4">
    <source>
        <dbReference type="ARBA" id="ARBA00023014"/>
    </source>
</evidence>
<dbReference type="InterPro" id="IPR017896">
    <property type="entry name" value="4Fe4S_Fe-S-bd"/>
</dbReference>
<dbReference type="InterPro" id="IPR017900">
    <property type="entry name" value="4Fe4S_Fe_S_CS"/>
</dbReference>
<organism evidence="7 8">
    <name type="scientific">Eubacterium coprostanoligenes</name>
    <dbReference type="NCBI Taxonomy" id="290054"/>
    <lineage>
        <taxon>Bacteria</taxon>
        <taxon>Bacillati</taxon>
        <taxon>Bacillota</taxon>
        <taxon>Clostridia</taxon>
        <taxon>Eubacteriales</taxon>
        <taxon>Eubacteriaceae</taxon>
        <taxon>Eubacterium</taxon>
    </lineage>
</organism>
<evidence type="ECO:0000256" key="2">
    <source>
        <dbReference type="ARBA" id="ARBA00022723"/>
    </source>
</evidence>
<accession>A0A1T4LXA6</accession>
<dbReference type="PANTHER" id="PTHR43687">
    <property type="entry name" value="ADENYLYLSULFATE REDUCTASE, BETA SUBUNIT"/>
    <property type="match status" value="1"/>
</dbReference>
<keyword evidence="3" id="KW-0408">Iron</keyword>
<protein>
    <submittedName>
        <fullName evidence="7">4Fe-4S dicluster domain-containing protein</fullName>
    </submittedName>
</protein>
<proteinExistence type="predicted"/>
<feature type="domain" description="4Fe-4S ferredoxin-type" evidence="6">
    <location>
        <begin position="163"/>
        <end position="193"/>
    </location>
</feature>
<feature type="domain" description="4Fe-4S ferredoxin-type" evidence="6">
    <location>
        <begin position="36"/>
        <end position="65"/>
    </location>
</feature>
<keyword evidence="2" id="KW-0479">Metal-binding</keyword>
<name>A0A1T4LXA6_9FIRM</name>
<dbReference type="GO" id="GO:0051539">
    <property type="term" value="F:4 iron, 4 sulfur cluster binding"/>
    <property type="evidence" value="ECO:0007669"/>
    <property type="project" value="UniProtKB-KW"/>
</dbReference>
<dbReference type="Proteomes" id="UP000190657">
    <property type="component" value="Unassembled WGS sequence"/>
</dbReference>